<comment type="similarity">
    <text evidence="1">Belongs to the peptidase S1 family.</text>
</comment>
<dbReference type="EMBL" id="NSDM01000008">
    <property type="protein sequence ID" value="MDQ2586196.1"/>
    <property type="molecule type" value="Genomic_DNA"/>
</dbReference>
<evidence type="ECO:0000256" key="1">
    <source>
        <dbReference type="ARBA" id="ARBA00007664"/>
    </source>
</evidence>
<evidence type="ECO:0000256" key="3">
    <source>
        <dbReference type="ARBA" id="ARBA00022801"/>
    </source>
</evidence>
<dbReference type="PRINTS" id="PR00861">
    <property type="entry name" value="ALYTICPTASE"/>
</dbReference>
<protein>
    <submittedName>
        <fullName evidence="7">Peptidase S1</fullName>
    </submittedName>
</protein>
<evidence type="ECO:0000256" key="6">
    <source>
        <dbReference type="SAM" id="SignalP"/>
    </source>
</evidence>
<feature type="chain" id="PRO_5046156886" evidence="6">
    <location>
        <begin position="21"/>
        <end position="206"/>
    </location>
</feature>
<dbReference type="InterPro" id="IPR009003">
    <property type="entry name" value="Peptidase_S1_PA"/>
</dbReference>
<organism evidence="7 8">
    <name type="scientific">Saccharothrix yanglingensis</name>
    <dbReference type="NCBI Taxonomy" id="659496"/>
    <lineage>
        <taxon>Bacteria</taxon>
        <taxon>Bacillati</taxon>
        <taxon>Actinomycetota</taxon>
        <taxon>Actinomycetes</taxon>
        <taxon>Pseudonocardiales</taxon>
        <taxon>Pseudonocardiaceae</taxon>
        <taxon>Saccharothrix</taxon>
    </lineage>
</organism>
<reference evidence="7 8" key="1">
    <citation type="submission" date="2017-06" db="EMBL/GenBank/DDBJ databases">
        <title>Cultured bacterium strain Saccharothrix yanglingensis Hhs.015.</title>
        <authorList>
            <person name="Xia Y."/>
        </authorList>
    </citation>
    <scope>NUCLEOTIDE SEQUENCE [LARGE SCALE GENOMIC DNA]</scope>
    <source>
        <strain evidence="7 8">Hhs.015</strain>
    </source>
</reference>
<sequence>MRTLLIALALLLGTAAPAAAVAPTPLEAGTPLTAAGGGRCPNGFNARGHLLVPTSCGPVGTLVSGPGGVVVGPITAVRPTYAVVTITNPAAWVQRPTVAGAPGTITGSAETAVGGSVCRVGGVTGLRCGTVQQKNATVSFPGGTITGLTRTNLCPDGRDHWVAVFSGSQAQGHVIGGSGSCTSGGTTWFYPLNRVLAAEGLTLVTG</sequence>
<gene>
    <name evidence="7" type="ORF">CKY47_19810</name>
</gene>
<keyword evidence="3" id="KW-0378">Hydrolase</keyword>
<dbReference type="Proteomes" id="UP001225605">
    <property type="component" value="Unassembled WGS sequence"/>
</dbReference>
<evidence type="ECO:0000256" key="4">
    <source>
        <dbReference type="ARBA" id="ARBA00022825"/>
    </source>
</evidence>
<dbReference type="Gene3D" id="2.40.10.10">
    <property type="entry name" value="Trypsin-like serine proteases"/>
    <property type="match status" value="2"/>
</dbReference>
<keyword evidence="2" id="KW-0645">Protease</keyword>
<dbReference type="RefSeq" id="WP_306747425.1">
    <property type="nucleotide sequence ID" value="NZ_NSDM01000008.1"/>
</dbReference>
<keyword evidence="8" id="KW-1185">Reference proteome</keyword>
<evidence type="ECO:0000256" key="2">
    <source>
        <dbReference type="ARBA" id="ARBA00022670"/>
    </source>
</evidence>
<keyword evidence="4" id="KW-0720">Serine protease</keyword>
<dbReference type="InterPro" id="IPR043504">
    <property type="entry name" value="Peptidase_S1_PA_chymotrypsin"/>
</dbReference>
<dbReference type="SUPFAM" id="SSF50494">
    <property type="entry name" value="Trypsin-like serine proteases"/>
    <property type="match status" value="1"/>
</dbReference>
<comment type="caution">
    <text evidence="7">The sequence shown here is derived from an EMBL/GenBank/DDBJ whole genome shotgun (WGS) entry which is preliminary data.</text>
</comment>
<evidence type="ECO:0000256" key="5">
    <source>
        <dbReference type="ARBA" id="ARBA00023157"/>
    </source>
</evidence>
<evidence type="ECO:0000313" key="8">
    <source>
        <dbReference type="Proteomes" id="UP001225605"/>
    </source>
</evidence>
<proteinExistence type="inferred from homology"/>
<dbReference type="CDD" id="cd21112">
    <property type="entry name" value="alphaLP-like"/>
    <property type="match status" value="1"/>
</dbReference>
<keyword evidence="5" id="KW-1015">Disulfide bond</keyword>
<feature type="signal peptide" evidence="6">
    <location>
        <begin position="1"/>
        <end position="20"/>
    </location>
</feature>
<name>A0ABU0X251_9PSEU</name>
<dbReference type="InterPro" id="IPR001316">
    <property type="entry name" value="Pept_S1A_streptogrisin"/>
</dbReference>
<accession>A0ABU0X251</accession>
<evidence type="ECO:0000313" key="7">
    <source>
        <dbReference type="EMBL" id="MDQ2586196.1"/>
    </source>
</evidence>
<keyword evidence="6" id="KW-0732">Signal</keyword>